<dbReference type="InterPro" id="IPR038535">
    <property type="entry name" value="CNOT1_TTP_bind_sf"/>
</dbReference>
<keyword evidence="3" id="KW-0805">Transcription regulation</keyword>
<dbReference type="PANTHER" id="PTHR13162">
    <property type="entry name" value="CCR4-NOT TRANSCRIPTION COMPLEX"/>
    <property type="match status" value="1"/>
</dbReference>
<reference evidence="13" key="1">
    <citation type="submission" date="2023-10" db="EMBL/GenBank/DDBJ databases">
        <authorList>
            <person name="Noh H."/>
        </authorList>
    </citation>
    <scope>NUCLEOTIDE SEQUENCE</scope>
    <source>
        <strain evidence="13">DUCC4014</strain>
    </source>
</reference>
<feature type="domain" description="CCR4-Not complex component Not1 C-terminal" evidence="7">
    <location>
        <begin position="1889"/>
        <end position="2252"/>
    </location>
</feature>
<dbReference type="InterPro" id="IPR055454">
    <property type="entry name" value="CNOT1-like_NOT1_connector"/>
</dbReference>
<evidence type="ECO:0000256" key="3">
    <source>
        <dbReference type="ARBA" id="ARBA00023015"/>
    </source>
</evidence>
<evidence type="ECO:0000259" key="11">
    <source>
        <dbReference type="Pfam" id="PF16418"/>
    </source>
</evidence>
<dbReference type="InterPro" id="IPR040398">
    <property type="entry name" value="Not1"/>
</dbReference>
<dbReference type="CDD" id="cd20710">
    <property type="entry name" value="NOT1_connector"/>
    <property type="match status" value="1"/>
</dbReference>
<keyword evidence="4" id="KW-0804">Transcription</keyword>
<name>A0AAF0Y6G0_9TREE</name>
<evidence type="ECO:0000256" key="1">
    <source>
        <dbReference type="ARBA" id="ARBA00004123"/>
    </source>
</evidence>
<dbReference type="GO" id="GO:0000288">
    <property type="term" value="P:nuclear-transcribed mRNA catabolic process, deadenylation-dependent decay"/>
    <property type="evidence" value="ECO:0007669"/>
    <property type="project" value="TreeGrafter"/>
</dbReference>
<feature type="compositionally biased region" description="Low complexity" evidence="6">
    <location>
        <begin position="21"/>
        <end position="34"/>
    </location>
</feature>
<dbReference type="Pfam" id="PF12842">
    <property type="entry name" value="DUF3819"/>
    <property type="match status" value="1"/>
</dbReference>
<dbReference type="Gene3D" id="1.25.40.840">
    <property type="entry name" value="CCR4-NOT transcription complex subunit 1 TTP binding domain"/>
    <property type="match status" value="1"/>
</dbReference>
<comment type="subcellular location">
    <subcellularLocation>
        <location evidence="1">Nucleus</location>
    </subcellularLocation>
</comment>
<dbReference type="GO" id="GO:0000932">
    <property type="term" value="C:P-body"/>
    <property type="evidence" value="ECO:0007669"/>
    <property type="project" value="TreeGrafter"/>
</dbReference>
<evidence type="ECO:0000259" key="7">
    <source>
        <dbReference type="Pfam" id="PF04054"/>
    </source>
</evidence>
<evidence type="ECO:0000256" key="5">
    <source>
        <dbReference type="ARBA" id="ARBA00023242"/>
    </source>
</evidence>
<evidence type="ECO:0000313" key="13">
    <source>
        <dbReference type="EMBL" id="WOO80965.1"/>
    </source>
</evidence>
<feature type="compositionally biased region" description="Gly residues" evidence="6">
    <location>
        <begin position="35"/>
        <end position="50"/>
    </location>
</feature>
<dbReference type="InterPro" id="IPR032191">
    <property type="entry name" value="CNOT1_CAF1_bind"/>
</dbReference>
<keyword evidence="5" id="KW-0539">Nucleus</keyword>
<accession>A0AAF0Y6G0</accession>
<evidence type="ECO:0000256" key="6">
    <source>
        <dbReference type="SAM" id="MobiDB-lite"/>
    </source>
</evidence>
<dbReference type="InterPro" id="IPR007196">
    <property type="entry name" value="CCR4-Not_Not1_C"/>
</dbReference>
<dbReference type="GO" id="GO:0017148">
    <property type="term" value="P:negative regulation of translation"/>
    <property type="evidence" value="ECO:0007669"/>
    <property type="project" value="InterPro"/>
</dbReference>
<feature type="compositionally biased region" description="Low complexity" evidence="6">
    <location>
        <begin position="1482"/>
        <end position="1494"/>
    </location>
</feature>
<dbReference type="Pfam" id="PF16417">
    <property type="entry name" value="CNOT1_TTP_bind"/>
    <property type="match status" value="1"/>
</dbReference>
<feature type="region of interest" description="Disordered" evidence="6">
    <location>
        <begin position="1482"/>
        <end position="1539"/>
    </location>
</feature>
<dbReference type="PANTHER" id="PTHR13162:SF8">
    <property type="entry name" value="CCR4-NOT TRANSCRIPTION COMPLEX SUBUNIT 1"/>
    <property type="match status" value="1"/>
</dbReference>
<keyword evidence="14" id="KW-1185">Reference proteome</keyword>
<dbReference type="Pfam" id="PF16418">
    <property type="entry name" value="CNOT1_HEAT"/>
    <property type="match status" value="1"/>
</dbReference>
<dbReference type="GO" id="GO:0030015">
    <property type="term" value="C:CCR4-NOT core complex"/>
    <property type="evidence" value="ECO:0007669"/>
    <property type="project" value="InterPro"/>
</dbReference>
<sequence>MSNPPPGLGGGVARTGPPPGFAAAGNGPAGSTNGNNGGSAAGGPASPGGASGTAAIVRAQIVFLLTTFTEDSFDKAASEIRALASTHGPEMYHHFVRRTAVVAAPVIQVLVQHSQQYKDDPAAPPPQIPTSGPAALAWRLLATEAVRAARDVALAPHFVLTMLSPSQGTPLPLPSLRLFNLPPAVMFSLSALTLSNPQVFPSTHPSHDLILQTLHQTFQSATELLRSTVPFWATNIPNLPQDDLTLQEARTLMLAVYPRPSSSGSTTGAPSRPPTPTNPTSPHPSPLNSPQRGYLLQSLTIKFTSPAIVLQTLSTLSPGGPPRTPGSIPLEDILFELGDNLTGDSSTVEAVISRWWGPYLLEEPNQQAVTDEIIRTLHGLCHGLQDGRAVDFHGVISGICATTSVPWIDIVSSFDMPQSPLAHPSALPLAASLLLVPPQTPVSPLAGLLPASPSAPSWTNLSSLLYVLRNLSTLAPDSLPLFTLPTSPSPETVARIVEPYAPDAHVSKIVRQQAKDVQAAGLWNTLGLIQVLIKACALADSEDASDREELVDIGRRATELLDRAASLAPELVLIALEKLPKPLPAPITTMHSKILEVYLINPPSALASAQLVFQKLWELNPAGLLDVLAEFYGEDENNLGKVVEIAWDLQILDRLLASDNLHFALDVASLSSSKEYFTLEDWLADSVAVNGDDFLQAMFDFVEHKVRLEIDHQHQPESVPPPHFTLSDEAYSIFIRVIRNAENLTAEDIRRFKTLRTDVLILHPRLLNLRPGSKDEQGFQVAAYSKAITSQVDEMYRQMYSEENDLTLDKVVEDLKAYQKSDDHHERELFAAALHSLFDEYKFIKTYPQRELAMTGILFGAIIDYRLVKDTPAFVATRYALDACKTPPHEPPYQFGISALSVLRASLVDFPGLCRSLLEIPALHESHPSYINDIHAALTEREELDLQGGVKLAFPALKLPILIEEGDDEFREPEPKLRDQFMFIINQIAPSNYEQKSQDLLKIFEPQYSRWFAHYFIDVRVSLEANRHDLYIQLLDLISSPLLERHVLWETYRKARDLLNAESTVASSADRTTLKTIALWLGRITLARQLPIKHRELTIKDLLVQGYDNKRLIVAIPFVCNIMIACKDSPVFHIPNPWFHAIIRVLVELYHYGDLKLNMKFEIEVLFSKLDIQLESVEPSDLIRTHTPPPQPQTAVPNRLELELQRQLVSNEVSNGGQRFAEPSLDDPFARIQAMQSEQAAQAAHAQFLENVDELVRQLPEYLHFNSDLGVLQAPTFKRIVLHSIERAIREIVTPVVERSVTIAGISSRDLVQKDFGTEGDSGKMRKAAHLMVQNLAGNLALVTCKEPLRTSLMNNIRTLVGQNGFTEENVPDAVIAGVVNENLDVACDIIRKAAMEKAVRDIDVNLQPQFAARKAHRDARSQQPFWDGASFGVAISHTALPDPLRLRQGGLTPTQLRVYEDFGENAARALQQQQQQQQQQAQQQQAQQQQQLQSAHANGGADNYPVGYRDLGLGDGGLPPPEVKRGPSPRYNDQGEQVLPPHATVDKFHEIIAEIEKQIAHSSATSISQLEPDHDLHSLSRTVIVLAHSSVQREATTLAISQKVVQLLYKTESPLGREIYVILLRQLCQYAPKVNREVRQWLVYAEDARKFNVPVTVVLIRAEFIRVAELDAQLAKMMGRGFTGDVLDFTAQLIRECSLDAKAFIPRNGFAASITALLKAQEVGQSTQAADQLLEDLRGDSVGAAKLTPIDPKVHERLQHYFFEWVRLFSENPNTPEVSFVPYITWLQNENILGGEDVSTAFYTTAIKAAVECDTKSENWYGTDALAKLIILIVKNYGDKSGPGSVTRTVYYFNKIVTIMSYSLVRAQLDTEERFDQRPWTRFFTSMLSEINSIEASLPETSLGCLKSIANVLGIVQPTYAPRFAFGWISIISHRLFMSKLLAAPRQEGWADYHRCLMWLLRFVAPFISSASSELSPPARSLYRATLRILLVLMHDFPAFLVEYYHTLSTTIPAHCVQLRNIILAAFPTSEAALPDWYKRLDELVPDMQSFPRVRSDHVSALNSGNVKNAIDQYVHTGSPTGGAIVAELKNRIAVQKTLPDGTTTTVWNNTLLHATVFYLGTSAVQRHYMTAGVAEFDPKDPGVLLLVNLAHALDAEGQYLLLSVVADQLRFPSAHTLFFASFMLYLFKISTESAIPERIARVLLERVIVARPHPWGLIVTFVELLENPTYGFWDQPFVRADDEIFMMFRRARHITFICATHHGSTSIYRRSSHPGYLAASDISFPFNVCDSRIPSTSPLPINLLELATKRKRKHDGHPTILIKPSTIASLTRHVNE</sequence>
<feature type="compositionally biased region" description="Pro residues" evidence="6">
    <location>
        <begin position="271"/>
        <end position="287"/>
    </location>
</feature>
<dbReference type="InterPro" id="IPR024557">
    <property type="entry name" value="CNOT1_dom_4"/>
</dbReference>
<evidence type="ECO:0000259" key="9">
    <source>
        <dbReference type="Pfam" id="PF16415"/>
    </source>
</evidence>
<dbReference type="InterPro" id="IPR032193">
    <property type="entry name" value="CNOT1_TTP_bind"/>
</dbReference>
<dbReference type="Gene3D" id="1.25.40.180">
    <property type="match status" value="1"/>
</dbReference>
<evidence type="ECO:0000259" key="10">
    <source>
        <dbReference type="Pfam" id="PF16417"/>
    </source>
</evidence>
<feature type="region of interest" description="Disordered" evidence="6">
    <location>
        <begin position="1"/>
        <end position="50"/>
    </location>
</feature>
<dbReference type="Pfam" id="PF25097">
    <property type="entry name" value="ARM_Cnot1"/>
    <property type="match status" value="1"/>
</dbReference>
<gene>
    <name evidence="13" type="primary">not1</name>
    <name evidence="13" type="ORF">LOC62_03G004495</name>
</gene>
<feature type="domain" description="CCR4-NOT transcription complex subunit 1" evidence="8">
    <location>
        <begin position="1275"/>
        <end position="1418"/>
    </location>
</feature>
<feature type="domain" description="CCR4-NOT transcription complex subunit 1 CAF1-binding" evidence="9">
    <location>
        <begin position="970"/>
        <end position="1189"/>
    </location>
</feature>
<organism evidence="13 14">
    <name type="scientific">Vanrija pseudolonga</name>
    <dbReference type="NCBI Taxonomy" id="143232"/>
    <lineage>
        <taxon>Eukaryota</taxon>
        <taxon>Fungi</taxon>
        <taxon>Dikarya</taxon>
        <taxon>Basidiomycota</taxon>
        <taxon>Agaricomycotina</taxon>
        <taxon>Tremellomycetes</taxon>
        <taxon>Trichosporonales</taxon>
        <taxon>Trichosporonaceae</taxon>
        <taxon>Vanrija</taxon>
    </lineage>
</organism>
<evidence type="ECO:0000259" key="12">
    <source>
        <dbReference type="Pfam" id="PF25097"/>
    </source>
</evidence>
<feature type="domain" description="CCR4-NOT transcription complex subunit 1 TTP binding" evidence="10">
    <location>
        <begin position="783"/>
        <end position="941"/>
    </location>
</feature>
<protein>
    <submittedName>
        <fullName evidence="13">General negative regulator of transcription subunit 1</fullName>
    </submittedName>
</protein>
<dbReference type="RefSeq" id="XP_062626997.1">
    <property type="nucleotide sequence ID" value="XM_062771013.1"/>
</dbReference>
<dbReference type="GeneID" id="87807733"/>
<evidence type="ECO:0000313" key="14">
    <source>
        <dbReference type="Proteomes" id="UP000827549"/>
    </source>
</evidence>
<feature type="region of interest" description="Disordered" evidence="6">
    <location>
        <begin position="258"/>
        <end position="291"/>
    </location>
</feature>
<keyword evidence="2" id="KW-0678">Repressor</keyword>
<dbReference type="Pfam" id="PF04054">
    <property type="entry name" value="Not1"/>
    <property type="match status" value="1"/>
</dbReference>
<evidence type="ECO:0000256" key="4">
    <source>
        <dbReference type="ARBA" id="ARBA00023163"/>
    </source>
</evidence>
<dbReference type="Pfam" id="PF16415">
    <property type="entry name" value="CNOT1_CAF1_bind"/>
    <property type="match status" value="1"/>
</dbReference>
<feature type="compositionally biased region" description="Low complexity" evidence="6">
    <location>
        <begin position="258"/>
        <end position="270"/>
    </location>
</feature>
<feature type="domain" description="CCR4-NOT transcription complex subunit 1 HEAT repeat" evidence="11">
    <location>
        <begin position="594"/>
        <end position="738"/>
    </location>
</feature>
<dbReference type="GO" id="GO:0060090">
    <property type="term" value="F:molecular adaptor activity"/>
    <property type="evidence" value="ECO:0007669"/>
    <property type="project" value="TreeGrafter"/>
</dbReference>
<evidence type="ECO:0000256" key="2">
    <source>
        <dbReference type="ARBA" id="ARBA00022491"/>
    </source>
</evidence>
<dbReference type="Gene3D" id="1.25.40.800">
    <property type="match status" value="1"/>
</dbReference>
<feature type="domain" description="CCR4-NOT transcription complex subunit 1-like NOT1 connector" evidence="12">
    <location>
        <begin position="1555"/>
        <end position="1740"/>
    </location>
</feature>
<evidence type="ECO:0000259" key="8">
    <source>
        <dbReference type="Pfam" id="PF12842"/>
    </source>
</evidence>
<dbReference type="Gene3D" id="1.25.40.790">
    <property type="match status" value="1"/>
</dbReference>
<dbReference type="InterPro" id="IPR032194">
    <property type="entry name" value="CNOT1_HEAT"/>
</dbReference>
<proteinExistence type="predicted"/>
<dbReference type="EMBL" id="CP086716">
    <property type="protein sequence ID" value="WOO80965.1"/>
    <property type="molecule type" value="Genomic_DNA"/>
</dbReference>
<dbReference type="GO" id="GO:0005634">
    <property type="term" value="C:nucleus"/>
    <property type="evidence" value="ECO:0007669"/>
    <property type="project" value="UniProtKB-SubCell"/>
</dbReference>
<dbReference type="Proteomes" id="UP000827549">
    <property type="component" value="Chromosome 3"/>
</dbReference>